<dbReference type="Pfam" id="PF03799">
    <property type="entry name" value="FtsQ_DivIB_C"/>
    <property type="match status" value="1"/>
</dbReference>
<keyword evidence="4 6" id="KW-1133">Transmembrane helix</keyword>
<evidence type="ECO:0000256" key="3">
    <source>
        <dbReference type="ARBA" id="ARBA00022692"/>
    </source>
</evidence>
<accession>A0A554LJL0</accession>
<keyword evidence="1" id="KW-1003">Cell membrane</keyword>
<evidence type="ECO:0000313" key="9">
    <source>
        <dbReference type="EMBL" id="TSC93034.1"/>
    </source>
</evidence>
<dbReference type="Pfam" id="PF08478">
    <property type="entry name" value="POTRA_1"/>
    <property type="match status" value="1"/>
</dbReference>
<evidence type="ECO:0000256" key="5">
    <source>
        <dbReference type="ARBA" id="ARBA00023306"/>
    </source>
</evidence>
<evidence type="ECO:0000259" key="8">
    <source>
        <dbReference type="Pfam" id="PF08478"/>
    </source>
</evidence>
<keyword evidence="6" id="KW-0472">Membrane</keyword>
<reference evidence="9 10" key="1">
    <citation type="submission" date="2017-07" db="EMBL/GenBank/DDBJ databases">
        <title>Mechanisms for carbon and nitrogen cycling indicate functional differentiation within the Candidate Phyla Radiation.</title>
        <authorList>
            <person name="Danczak R.E."/>
            <person name="Johnston M.D."/>
            <person name="Kenah C."/>
            <person name="Slattery M."/>
            <person name="Wrighton K.C."/>
            <person name="Wilkins M.J."/>
        </authorList>
    </citation>
    <scope>NUCLEOTIDE SEQUENCE [LARGE SCALE GENOMIC DNA]</scope>
    <source>
        <strain evidence="9">Licking1014_7</strain>
    </source>
</reference>
<feature type="domain" description="POTRA" evidence="8">
    <location>
        <begin position="80"/>
        <end position="132"/>
    </location>
</feature>
<dbReference type="AlphaFoldDB" id="A0A554LJL0"/>
<dbReference type="InterPro" id="IPR050487">
    <property type="entry name" value="FtsQ_DivIB"/>
</dbReference>
<dbReference type="Proteomes" id="UP000315689">
    <property type="component" value="Unassembled WGS sequence"/>
</dbReference>
<evidence type="ECO:0000259" key="7">
    <source>
        <dbReference type="Pfam" id="PF03799"/>
    </source>
</evidence>
<keyword evidence="3 6" id="KW-0812">Transmembrane</keyword>
<dbReference type="InterPro" id="IPR005548">
    <property type="entry name" value="Cell_div_FtsQ/DivIB_C"/>
</dbReference>
<keyword evidence="2" id="KW-0132">Cell division</keyword>
<dbReference type="GO" id="GO:0051301">
    <property type="term" value="P:cell division"/>
    <property type="evidence" value="ECO:0007669"/>
    <property type="project" value="UniProtKB-KW"/>
</dbReference>
<name>A0A554LJL0_9BACT</name>
<feature type="transmembrane region" description="Helical" evidence="6">
    <location>
        <begin position="42"/>
        <end position="61"/>
    </location>
</feature>
<comment type="caution">
    <text evidence="9">The sequence shown here is derived from an EMBL/GenBank/DDBJ whole genome shotgun (WGS) entry which is preliminary data.</text>
</comment>
<dbReference type="InterPro" id="IPR013685">
    <property type="entry name" value="POTRA_FtsQ_type"/>
</dbReference>
<evidence type="ECO:0000256" key="4">
    <source>
        <dbReference type="ARBA" id="ARBA00022989"/>
    </source>
</evidence>
<dbReference type="GO" id="GO:0005886">
    <property type="term" value="C:plasma membrane"/>
    <property type="evidence" value="ECO:0007669"/>
    <property type="project" value="TreeGrafter"/>
</dbReference>
<evidence type="ECO:0000256" key="1">
    <source>
        <dbReference type="ARBA" id="ARBA00022475"/>
    </source>
</evidence>
<keyword evidence="5" id="KW-0131">Cell cycle</keyword>
<evidence type="ECO:0000313" key="10">
    <source>
        <dbReference type="Proteomes" id="UP000315689"/>
    </source>
</evidence>
<evidence type="ECO:0000256" key="2">
    <source>
        <dbReference type="ARBA" id="ARBA00022618"/>
    </source>
</evidence>
<proteinExistence type="predicted"/>
<evidence type="ECO:0000256" key="6">
    <source>
        <dbReference type="SAM" id="Phobius"/>
    </source>
</evidence>
<feature type="domain" description="Cell division protein FtsQ/DivIB C-terminal" evidence="7">
    <location>
        <begin position="137"/>
        <end position="258"/>
    </location>
</feature>
<sequence>MKFIDFKFGKKYYKKGKRIDYRKPKIDVKTQKIVDPKIRIDLILKIAAVVAVGVLAYWWLFLSSFFKITEIEIDKEASPDIVLEVRSLKGKNIFLFGGKKTEETLKQKQPGIQRIKIIRGLPESLRVELVERDSALTWQVNNKYYLVDRLGVVFKPVDKVKHFLIVDTDNVAIKLGDTILDQDFIIFTEAANQEIPLKTEFKITNFEIRETTYQLVVNTEQGKKIFLTTLRQINPQITALKKIYSEHKDEIREYIDLRVEGIAYYK</sequence>
<dbReference type="EMBL" id="VMGK01000008">
    <property type="protein sequence ID" value="TSC93034.1"/>
    <property type="molecule type" value="Genomic_DNA"/>
</dbReference>
<dbReference type="PANTHER" id="PTHR37820">
    <property type="entry name" value="CELL DIVISION PROTEIN DIVIB"/>
    <property type="match status" value="1"/>
</dbReference>
<gene>
    <name evidence="9" type="ORF">CEN89_274</name>
</gene>
<organism evidence="9 10">
    <name type="scientific">Candidatus Berkelbacteria bacterium Licking1014_7</name>
    <dbReference type="NCBI Taxonomy" id="2017147"/>
    <lineage>
        <taxon>Bacteria</taxon>
        <taxon>Candidatus Berkelbacteria</taxon>
    </lineage>
</organism>
<dbReference type="PANTHER" id="PTHR37820:SF1">
    <property type="entry name" value="CELL DIVISION PROTEIN FTSQ"/>
    <property type="match status" value="1"/>
</dbReference>
<protein>
    <submittedName>
        <fullName evidence="9">Uncharacterized protein</fullName>
    </submittedName>
</protein>